<keyword evidence="4" id="KW-0488">Methylation</keyword>
<feature type="region of interest" description="Disordered" evidence="16">
    <location>
        <begin position="1170"/>
        <end position="1194"/>
    </location>
</feature>
<organism evidence="20 21">
    <name type="scientific">Tupaia chinensis</name>
    <name type="common">Chinese tree shrew</name>
    <name type="synonym">Tupaia belangeri chinensis</name>
    <dbReference type="NCBI Taxonomy" id="246437"/>
    <lineage>
        <taxon>Eukaryota</taxon>
        <taxon>Metazoa</taxon>
        <taxon>Chordata</taxon>
        <taxon>Craniata</taxon>
        <taxon>Vertebrata</taxon>
        <taxon>Euteleostomi</taxon>
        <taxon>Mammalia</taxon>
        <taxon>Eutheria</taxon>
        <taxon>Euarchontoglires</taxon>
        <taxon>Scandentia</taxon>
        <taxon>Tupaiidae</taxon>
        <taxon>Tupaia</taxon>
    </lineage>
</organism>
<evidence type="ECO:0000256" key="2">
    <source>
        <dbReference type="ARBA" id="ARBA00010508"/>
    </source>
</evidence>
<reference evidence="21" key="1">
    <citation type="submission" date="2012-07" db="EMBL/GenBank/DDBJ databases">
        <title>Genome of the Chinese tree shrew, a rising model animal genetically related to primates.</title>
        <authorList>
            <person name="Zhang G."/>
            <person name="Fan Y."/>
            <person name="Yao Y."/>
            <person name="Huang Z."/>
        </authorList>
    </citation>
    <scope>NUCLEOTIDE SEQUENCE [LARGE SCALE GENOMIC DNA]</scope>
</reference>
<keyword evidence="5" id="KW-0963">Cytoplasm</keyword>
<gene>
    <name evidence="20" type="ORF">TREES_T100006311</name>
</gene>
<dbReference type="SMART" id="SM00248">
    <property type="entry name" value="ANK"/>
    <property type="match status" value="6"/>
</dbReference>
<dbReference type="STRING" id="246437.L9L309"/>
<dbReference type="PROSITE" id="PS50297">
    <property type="entry name" value="ANK_REP_REGION"/>
    <property type="match status" value="1"/>
</dbReference>
<dbReference type="FunFam" id="2.30.42.10:FF:000018">
    <property type="entry name" value="SH3 and multiple ankyrin repeat domains protein 2"/>
    <property type="match status" value="1"/>
</dbReference>
<protein>
    <recommendedName>
        <fullName evidence="13">SH3 and multiple ankyrin repeat domains protein 1</fullName>
    </recommendedName>
</protein>
<feature type="compositionally biased region" description="Gly residues" evidence="16">
    <location>
        <begin position="962"/>
        <end position="972"/>
    </location>
</feature>
<dbReference type="Pfam" id="PF00536">
    <property type="entry name" value="SAM_1"/>
    <property type="match status" value="1"/>
</dbReference>
<dbReference type="eggNOG" id="KOG0504">
    <property type="taxonomic scope" value="Eukaryota"/>
</dbReference>
<dbReference type="GO" id="GO:0005737">
    <property type="term" value="C:cytoplasm"/>
    <property type="evidence" value="ECO:0007669"/>
    <property type="project" value="UniProtKB-SubCell"/>
</dbReference>
<dbReference type="GO" id="GO:0035255">
    <property type="term" value="F:ionotropic glutamate receptor binding"/>
    <property type="evidence" value="ECO:0007669"/>
    <property type="project" value="TreeGrafter"/>
</dbReference>
<dbReference type="InterPro" id="IPR036034">
    <property type="entry name" value="PDZ_sf"/>
</dbReference>
<keyword evidence="8" id="KW-0221">Differentiation</keyword>
<dbReference type="Proteomes" id="UP000011518">
    <property type="component" value="Unassembled WGS sequence"/>
</dbReference>
<dbReference type="InterPro" id="IPR036770">
    <property type="entry name" value="Ankyrin_rpt-contain_sf"/>
</dbReference>
<keyword evidence="21" id="KW-1185">Reference proteome</keyword>
<dbReference type="GO" id="GO:0030154">
    <property type="term" value="P:cell differentiation"/>
    <property type="evidence" value="ECO:0007669"/>
    <property type="project" value="UniProtKB-KW"/>
</dbReference>
<evidence type="ECO:0000259" key="17">
    <source>
        <dbReference type="PROSITE" id="PS50002"/>
    </source>
</evidence>
<feature type="region of interest" description="Disordered" evidence="16">
    <location>
        <begin position="855"/>
        <end position="916"/>
    </location>
</feature>
<dbReference type="FunFam" id="2.30.30.40:FF:000025">
    <property type="entry name" value="SH3 and multiple ankyrin repeat domains protein 2"/>
    <property type="match status" value="1"/>
</dbReference>
<name>L9L309_TUPCH</name>
<reference evidence="21" key="2">
    <citation type="journal article" date="2013" name="Nat. Commun.">
        <title>Genome of the Chinese tree shrew.</title>
        <authorList>
            <person name="Fan Y."/>
            <person name="Huang Z.Y."/>
            <person name="Cao C.C."/>
            <person name="Chen C.S."/>
            <person name="Chen Y.X."/>
            <person name="Fan D.D."/>
            <person name="He J."/>
            <person name="Hou H.L."/>
            <person name="Hu L."/>
            <person name="Hu X.T."/>
            <person name="Jiang X.T."/>
            <person name="Lai R."/>
            <person name="Lang Y.S."/>
            <person name="Liang B."/>
            <person name="Liao S.G."/>
            <person name="Mu D."/>
            <person name="Ma Y.Y."/>
            <person name="Niu Y.Y."/>
            <person name="Sun X.Q."/>
            <person name="Xia J.Q."/>
            <person name="Xiao J."/>
            <person name="Xiong Z.Q."/>
            <person name="Xu L."/>
            <person name="Yang L."/>
            <person name="Zhang Y."/>
            <person name="Zhao W."/>
            <person name="Zhao X.D."/>
            <person name="Zheng Y.T."/>
            <person name="Zhou J.M."/>
            <person name="Zhu Y.B."/>
            <person name="Zhang G.J."/>
            <person name="Wang J."/>
            <person name="Yao Y.G."/>
        </authorList>
    </citation>
    <scope>NUCLEOTIDE SEQUENCE [LARGE SCALE GENOMIC DNA]</scope>
</reference>
<dbReference type="InterPro" id="IPR002110">
    <property type="entry name" value="Ankyrin_rpt"/>
</dbReference>
<dbReference type="SMART" id="SM00326">
    <property type="entry name" value="SH3"/>
    <property type="match status" value="1"/>
</dbReference>
<evidence type="ECO:0000259" key="19">
    <source>
        <dbReference type="PROSITE" id="PS50106"/>
    </source>
</evidence>
<dbReference type="GO" id="GO:0030160">
    <property type="term" value="F:synaptic receptor adaptor activity"/>
    <property type="evidence" value="ECO:0007669"/>
    <property type="project" value="TreeGrafter"/>
</dbReference>
<keyword evidence="11 14" id="KW-0040">ANK repeat</keyword>
<evidence type="ECO:0000256" key="3">
    <source>
        <dbReference type="ARBA" id="ARBA00022443"/>
    </source>
</evidence>
<dbReference type="Gene3D" id="2.30.42.10">
    <property type="match status" value="1"/>
</dbReference>
<feature type="compositionally biased region" description="Low complexity" evidence="16">
    <location>
        <begin position="20"/>
        <end position="32"/>
    </location>
</feature>
<feature type="region of interest" description="Disordered" evidence="16">
    <location>
        <begin position="937"/>
        <end position="978"/>
    </location>
</feature>
<dbReference type="SMART" id="SM00228">
    <property type="entry name" value="PDZ"/>
    <property type="match status" value="1"/>
</dbReference>
<evidence type="ECO:0000256" key="5">
    <source>
        <dbReference type="ARBA" id="ARBA00022490"/>
    </source>
</evidence>
<dbReference type="Gene3D" id="1.25.40.20">
    <property type="entry name" value="Ankyrin repeat-containing domain"/>
    <property type="match status" value="2"/>
</dbReference>
<dbReference type="GO" id="GO:0043197">
    <property type="term" value="C:dendritic spine"/>
    <property type="evidence" value="ECO:0007669"/>
    <property type="project" value="TreeGrafter"/>
</dbReference>
<evidence type="ECO:0000313" key="20">
    <source>
        <dbReference type="EMBL" id="ELW69139.1"/>
    </source>
</evidence>
<dbReference type="Pfam" id="PF07653">
    <property type="entry name" value="SH3_2"/>
    <property type="match status" value="1"/>
</dbReference>
<dbReference type="Pfam" id="PF17820">
    <property type="entry name" value="PDZ_6"/>
    <property type="match status" value="1"/>
</dbReference>
<feature type="repeat" description="ANK" evidence="14">
    <location>
        <begin position="346"/>
        <end position="378"/>
    </location>
</feature>
<dbReference type="GO" id="GO:0045211">
    <property type="term" value="C:postsynaptic membrane"/>
    <property type="evidence" value="ECO:0007669"/>
    <property type="project" value="TreeGrafter"/>
</dbReference>
<feature type="compositionally biased region" description="Low complexity" evidence="16">
    <location>
        <begin position="448"/>
        <end position="469"/>
    </location>
</feature>
<dbReference type="PANTHER" id="PTHR24135">
    <property type="entry name" value="SH3 AND MULTIPLE ANKYRIN REPEAT DOMAINS PROTEIN"/>
    <property type="match status" value="1"/>
</dbReference>
<evidence type="ECO:0000256" key="15">
    <source>
        <dbReference type="PROSITE-ProRule" id="PRU00192"/>
    </source>
</evidence>
<dbReference type="InParanoid" id="L9L309"/>
<dbReference type="PROSITE" id="PS50106">
    <property type="entry name" value="PDZ"/>
    <property type="match status" value="1"/>
</dbReference>
<sequence>MTHSPATSEDEERHSASECPEGGSESDSSPDGPGRGPRGTRGRGSGAPGSLASVRGLQGRSMSVPDDAHFSMMVFRIGIPDLHQTKCLRFNPDATIWTAKQQVLCALSESLQDVLNYGLFQPATSGRDANFLEEERLLREYPQSFEKGVPYLEFRYKTRVYKQTNLDEKQLAKLHTKTGLKKFLEYVQLGTSDKVARLLDKGLDPNYHDSDSGETPLTLAAQTEGSVEVIRTLCLGGAHIDFRARDGMTALHKAACARHCLALTALLDLGGSPNYKDRRGLTPLFHTAMVGGDPRCCELLLYNRAQLGVADENGWQEIHQACQRGHSQHLEHLLFYGAEPGAQNASGNTALHICALYNKETCARILLYRGANKDVKNNNGQTPFQVAVIAGNFELGELIRNHREQDVGVSQVRSRRRGPPRAGLTVPPALLRANSDTSMALPDWMVFSAPGTSSSGAPGPTSGPQGQSQPPAPSTKLSSGTLRSASSPRGARARSPSRGRHPEEAKRQPRGRPSSSGTPREGPAGGTGGSGGPGGSLGSRGRRRKLYSAVPGRSFMAVKSYQAQAEGEISLSKGEKIKVLSIGEGGFWEGQVKGRVGWFPSDCLEEVANRSQEGKQESRSDKAKRLFRHYTVGSYDSFDAPSDYIIKEKTVLLQKKDSEGFGFVLRGAKAQTPIEEFTPTPAFPALQYLESVDEGGVAWRAGLRMGDFLIEVNGQNVVKVGHRQVVNMIRQGGNTLMVKVVMVTRHPDMDEAVHKKAPQQAKRLPPPAISLRSKSMTSELEEMEYEQQPAPVPSMEKKRTVYQMALNKLDEILAAAQQTISASESPGPGGLASLGKHRPKGFFATEVERHAVWGSQLQQGRGVPRGAAEDDRPYLAPPAMKFSRSLSVPEPSGSAPALSSLSAEGGGSAGGGGAGVAGGPELLDTYVAYLDGQAFGGSSTPGPPYPPQLMTPSKLRGRALGTSGGLRPGPSGGLRDPVTPTSPTVSVTGAGADGLLASSGPSTAGVAGAPVAVAVEPEVPAVPLPSASSLPRKLLPWEEGPGPPPPPLPGPLAQPQASALATVKASIISELSSKLQQFGGSSAAGGALPWARGGSGGSADSHHGGASYVPERTSSLQRQRTGPNQLSTGPGVPPSAAAAPGATSPSASSSSTSTRHLQGVEFEMRPPLLRRAPSPSLLPASEHKVSPAPRPSSLPILPSGPLYPGLFDIRSSPTGGAGGAADPFAPVFVPPHPGMSGGLGGALSGASRSLSPTRLLSLPPDKPFGAKPLGFWTKFDVADWLEWLGLAEHRAQFLDHEIDGSHLPALTKEDYVDLGVTRVGHRMNIDRALKFFLER</sequence>
<dbReference type="CDD" id="cd06746">
    <property type="entry name" value="PDZ_SHANK1_3-like"/>
    <property type="match status" value="1"/>
</dbReference>
<dbReference type="PROSITE" id="PS50088">
    <property type="entry name" value="ANK_REPEAT"/>
    <property type="match status" value="3"/>
</dbReference>
<keyword evidence="6" id="KW-0597">Phosphoprotein</keyword>
<dbReference type="FunCoup" id="L9L309">
    <property type="interactions" value="167"/>
</dbReference>
<dbReference type="InterPro" id="IPR051569">
    <property type="entry name" value="SHANK"/>
</dbReference>
<dbReference type="Gene3D" id="2.30.30.40">
    <property type="entry name" value="SH3 Domains"/>
    <property type="match status" value="1"/>
</dbReference>
<dbReference type="CDD" id="cd11982">
    <property type="entry name" value="SH3_Shank1"/>
    <property type="match status" value="1"/>
</dbReference>
<dbReference type="InterPro" id="IPR035735">
    <property type="entry name" value="Shank1_SH3"/>
</dbReference>
<feature type="region of interest" description="Disordered" evidence="16">
    <location>
        <begin position="406"/>
        <end position="430"/>
    </location>
</feature>
<feature type="compositionally biased region" description="Low complexity" evidence="16">
    <location>
        <begin position="1170"/>
        <end position="1180"/>
    </location>
</feature>
<feature type="compositionally biased region" description="Low complexity" evidence="16">
    <location>
        <begin position="889"/>
        <end position="903"/>
    </location>
</feature>
<evidence type="ECO:0000256" key="4">
    <source>
        <dbReference type="ARBA" id="ARBA00022481"/>
    </source>
</evidence>
<comment type="subcellular location">
    <subcellularLocation>
        <location evidence="1">Cytoplasm</location>
    </subcellularLocation>
    <subcellularLocation>
        <location evidence="12">Postsynaptic density</location>
    </subcellularLocation>
</comment>
<dbReference type="Pfam" id="PF12796">
    <property type="entry name" value="Ank_2"/>
    <property type="match status" value="2"/>
</dbReference>
<feature type="domain" description="SH3" evidence="17">
    <location>
        <begin position="550"/>
        <end position="609"/>
    </location>
</feature>
<feature type="region of interest" description="Disordered" evidence="16">
    <location>
        <begin position="1092"/>
        <end position="1157"/>
    </location>
</feature>
<feature type="domain" description="PDZ" evidence="19">
    <location>
        <begin position="650"/>
        <end position="744"/>
    </location>
</feature>
<dbReference type="InterPro" id="IPR013761">
    <property type="entry name" value="SAM/pointed_sf"/>
</dbReference>
<comment type="similarity">
    <text evidence="2">Belongs to the SHANK family.</text>
</comment>
<dbReference type="FunFam" id="1.25.40.20:FF:000063">
    <property type="entry name" value="SH3 and multiple ankyrin repeat domains protein 1"/>
    <property type="match status" value="1"/>
</dbReference>
<keyword evidence="3 15" id="KW-0728">SH3 domain</keyword>
<feature type="repeat" description="ANK" evidence="14">
    <location>
        <begin position="246"/>
        <end position="278"/>
    </location>
</feature>
<evidence type="ECO:0000256" key="12">
    <source>
        <dbReference type="ARBA" id="ARBA00034105"/>
    </source>
</evidence>
<evidence type="ECO:0000256" key="7">
    <source>
        <dbReference type="ARBA" id="ARBA00022737"/>
    </source>
</evidence>
<dbReference type="FunFam" id="1.10.150.50:FF:000006">
    <property type="entry name" value="SH3 and multiple ankyrin repeat domains protein 2"/>
    <property type="match status" value="1"/>
</dbReference>
<evidence type="ECO:0000259" key="18">
    <source>
        <dbReference type="PROSITE" id="PS50105"/>
    </source>
</evidence>
<evidence type="ECO:0000256" key="16">
    <source>
        <dbReference type="SAM" id="MobiDB-lite"/>
    </source>
</evidence>
<feature type="region of interest" description="Disordered" evidence="16">
    <location>
        <begin position="446"/>
        <end position="542"/>
    </location>
</feature>
<dbReference type="InterPro" id="IPR041489">
    <property type="entry name" value="PDZ_6"/>
</dbReference>
<dbReference type="SUPFAM" id="SSF50156">
    <property type="entry name" value="PDZ domain-like"/>
    <property type="match status" value="1"/>
</dbReference>
<dbReference type="PROSITE" id="PS50105">
    <property type="entry name" value="SAM_DOMAIN"/>
    <property type="match status" value="1"/>
</dbReference>
<dbReference type="PROSITE" id="PS50002">
    <property type="entry name" value="SH3"/>
    <property type="match status" value="1"/>
</dbReference>
<keyword evidence="7" id="KW-0677">Repeat</keyword>
<dbReference type="SUPFAM" id="SSF48403">
    <property type="entry name" value="Ankyrin repeat"/>
    <property type="match status" value="1"/>
</dbReference>
<evidence type="ECO:0000313" key="21">
    <source>
        <dbReference type="Proteomes" id="UP000011518"/>
    </source>
</evidence>
<dbReference type="GO" id="GO:0007399">
    <property type="term" value="P:nervous system development"/>
    <property type="evidence" value="ECO:0007669"/>
    <property type="project" value="UniProtKB-KW"/>
</dbReference>
<accession>L9L309</accession>
<dbReference type="PANTHER" id="PTHR24135:SF3">
    <property type="entry name" value="SH3 AND MULTIPLE ANKYRIN REPEAT DOMAINS PROTEIN 1"/>
    <property type="match status" value="1"/>
</dbReference>
<dbReference type="CDD" id="cd17175">
    <property type="entry name" value="FERM_F0_SHANK1"/>
    <property type="match status" value="1"/>
</dbReference>
<evidence type="ECO:0000256" key="10">
    <source>
        <dbReference type="ARBA" id="ARBA00023018"/>
    </source>
</evidence>
<dbReference type="InterPro" id="IPR001478">
    <property type="entry name" value="PDZ"/>
</dbReference>
<feature type="compositionally biased region" description="Gly residues" evidence="16">
    <location>
        <begin position="523"/>
        <end position="538"/>
    </location>
</feature>
<feature type="repeat" description="ANK" evidence="14">
    <location>
        <begin position="313"/>
        <end position="345"/>
    </location>
</feature>
<dbReference type="CDD" id="cd09506">
    <property type="entry name" value="SAM_Shank1_2_3"/>
    <property type="match status" value="1"/>
</dbReference>
<evidence type="ECO:0000256" key="11">
    <source>
        <dbReference type="ARBA" id="ARBA00023043"/>
    </source>
</evidence>
<feature type="compositionally biased region" description="Low complexity" evidence="16">
    <location>
        <begin position="1127"/>
        <end position="1154"/>
    </location>
</feature>
<feature type="region of interest" description="Disordered" evidence="16">
    <location>
        <begin position="1033"/>
        <end position="1057"/>
    </location>
</feature>
<dbReference type="FunFam" id="3.10.20.90:FF:000029">
    <property type="entry name" value="SH3 and multiple ankyrin repeat domains protein 1"/>
    <property type="match status" value="1"/>
</dbReference>
<evidence type="ECO:0000256" key="6">
    <source>
        <dbReference type="ARBA" id="ARBA00022553"/>
    </source>
</evidence>
<dbReference type="Gene3D" id="3.10.20.90">
    <property type="entry name" value="Phosphatidylinositol 3-kinase Catalytic Subunit, Chain A, domain 1"/>
    <property type="match status" value="1"/>
</dbReference>
<dbReference type="EMBL" id="KB320545">
    <property type="protein sequence ID" value="ELW69139.1"/>
    <property type="molecule type" value="Genomic_DNA"/>
</dbReference>
<feature type="compositionally biased region" description="Polar residues" evidence="16">
    <location>
        <begin position="1112"/>
        <end position="1126"/>
    </location>
</feature>
<feature type="compositionally biased region" description="Gly residues" evidence="16">
    <location>
        <begin position="904"/>
        <end position="916"/>
    </location>
</feature>
<evidence type="ECO:0000256" key="13">
    <source>
        <dbReference type="ARBA" id="ARBA00070354"/>
    </source>
</evidence>
<dbReference type="SMART" id="SM00454">
    <property type="entry name" value="SAM"/>
    <property type="match status" value="1"/>
</dbReference>
<feature type="domain" description="SAM" evidence="18">
    <location>
        <begin position="1272"/>
        <end position="1335"/>
    </location>
</feature>
<dbReference type="Gene3D" id="1.10.150.50">
    <property type="entry name" value="Transcription Factor, Ets-1"/>
    <property type="match status" value="1"/>
</dbReference>
<dbReference type="InterPro" id="IPR001660">
    <property type="entry name" value="SAM"/>
</dbReference>
<feature type="region of interest" description="Disordered" evidence="16">
    <location>
        <begin position="1"/>
        <end position="58"/>
    </location>
</feature>
<feature type="compositionally biased region" description="Gly residues" evidence="16">
    <location>
        <begin position="33"/>
        <end position="47"/>
    </location>
</feature>
<evidence type="ECO:0000256" key="8">
    <source>
        <dbReference type="ARBA" id="ARBA00022782"/>
    </source>
</evidence>
<proteinExistence type="inferred from homology"/>
<dbReference type="eggNOG" id="KOG4375">
    <property type="taxonomic scope" value="Eukaryota"/>
</dbReference>
<keyword evidence="10" id="KW-0770">Synapse</keyword>
<evidence type="ECO:0000256" key="9">
    <source>
        <dbReference type="ARBA" id="ARBA00022902"/>
    </source>
</evidence>
<dbReference type="SUPFAM" id="SSF50044">
    <property type="entry name" value="SH3-domain"/>
    <property type="match status" value="1"/>
</dbReference>
<dbReference type="SUPFAM" id="SSF47769">
    <property type="entry name" value="SAM/Pointed domain"/>
    <property type="match status" value="1"/>
</dbReference>
<evidence type="ECO:0000256" key="14">
    <source>
        <dbReference type="PROSITE-ProRule" id="PRU00023"/>
    </source>
</evidence>
<dbReference type="GO" id="GO:0014069">
    <property type="term" value="C:postsynaptic density"/>
    <property type="evidence" value="ECO:0007669"/>
    <property type="project" value="UniProtKB-SubCell"/>
</dbReference>
<evidence type="ECO:0000256" key="1">
    <source>
        <dbReference type="ARBA" id="ARBA00004496"/>
    </source>
</evidence>
<dbReference type="InterPro" id="IPR001452">
    <property type="entry name" value="SH3_domain"/>
</dbReference>
<keyword evidence="9" id="KW-0524">Neurogenesis</keyword>
<dbReference type="InterPro" id="IPR036028">
    <property type="entry name" value="SH3-like_dom_sf"/>
</dbReference>
<feature type="compositionally biased region" description="Pro residues" evidence="16">
    <location>
        <begin position="1041"/>
        <end position="1052"/>
    </location>
</feature>